<dbReference type="GO" id="GO:0016020">
    <property type="term" value="C:membrane"/>
    <property type="evidence" value="ECO:0007669"/>
    <property type="project" value="UniProtKB-SubCell"/>
</dbReference>
<dbReference type="OrthoDB" id="9255971at2"/>
<sequence length="255" mass="27390">MRAVRAAARLQWWLMRGGLDERQSFVLAPLFVLLFAGVVRARGHEELTAQAALGATLVCLWNLCVQISGGVVANERRFGTFELTAAAPAPFPTVVIGRVTTVAAVALLVVPEVWLATLLFFGEAIEVPHPGLFLAGIVLITFGMAAVGTLIAALFVYARNVVYLQVAFTYPFFILGGLVVPVSLLPEWVQPVSRLVFLSWGADLLRAALNPEAPRDVGMQIAGLFTVSALTFAAGWLLLTRLVDRARGHGTLGRA</sequence>
<dbReference type="Proteomes" id="UP000253303">
    <property type="component" value="Unassembled WGS sequence"/>
</dbReference>
<feature type="transmembrane region" description="Helical" evidence="5">
    <location>
        <begin position="51"/>
        <end position="74"/>
    </location>
</feature>
<gene>
    <name evidence="7" type="ORF">DP939_14865</name>
</gene>
<evidence type="ECO:0000313" key="8">
    <source>
        <dbReference type="Proteomes" id="UP000253303"/>
    </source>
</evidence>
<dbReference type="PANTHER" id="PTHR43229">
    <property type="entry name" value="NODULATION PROTEIN J"/>
    <property type="match status" value="1"/>
</dbReference>
<dbReference type="AlphaFoldDB" id="A0A366M090"/>
<dbReference type="EMBL" id="QMEY01000005">
    <property type="protein sequence ID" value="RBQ19220.1"/>
    <property type="molecule type" value="Genomic_DNA"/>
</dbReference>
<proteinExistence type="predicted"/>
<feature type="transmembrane region" description="Helical" evidence="5">
    <location>
        <begin position="95"/>
        <end position="121"/>
    </location>
</feature>
<evidence type="ECO:0000256" key="4">
    <source>
        <dbReference type="ARBA" id="ARBA00023136"/>
    </source>
</evidence>
<dbReference type="RefSeq" id="WP_113981280.1">
    <property type="nucleotide sequence ID" value="NZ_QMEY01000005.1"/>
</dbReference>
<name>A0A366M090_9ACTN</name>
<reference evidence="7 8" key="1">
    <citation type="submission" date="2018-06" db="EMBL/GenBank/DDBJ databases">
        <title>Sphaerisporangium craniellae sp. nov., isolated from a marine sponge in the South China Sea.</title>
        <authorList>
            <person name="Li L."/>
        </authorList>
    </citation>
    <scope>NUCLEOTIDE SEQUENCE [LARGE SCALE GENOMIC DNA]</scope>
    <source>
        <strain evidence="7 8">LHW63015</strain>
    </source>
</reference>
<feature type="transmembrane region" description="Helical" evidence="5">
    <location>
        <begin position="217"/>
        <end position="239"/>
    </location>
</feature>
<feature type="transmembrane region" description="Helical" evidence="5">
    <location>
        <begin position="133"/>
        <end position="155"/>
    </location>
</feature>
<evidence type="ECO:0000256" key="1">
    <source>
        <dbReference type="ARBA" id="ARBA00004141"/>
    </source>
</evidence>
<evidence type="ECO:0000313" key="7">
    <source>
        <dbReference type="EMBL" id="RBQ19220.1"/>
    </source>
</evidence>
<evidence type="ECO:0000259" key="6">
    <source>
        <dbReference type="Pfam" id="PF01061"/>
    </source>
</evidence>
<dbReference type="InterPro" id="IPR013525">
    <property type="entry name" value="ABC2_TM"/>
</dbReference>
<protein>
    <recommendedName>
        <fullName evidence="6">ABC-2 type transporter transmembrane domain-containing protein</fullName>
    </recommendedName>
</protein>
<keyword evidence="8" id="KW-1185">Reference proteome</keyword>
<dbReference type="GO" id="GO:0140359">
    <property type="term" value="F:ABC-type transporter activity"/>
    <property type="evidence" value="ECO:0007669"/>
    <property type="project" value="InterPro"/>
</dbReference>
<keyword evidence="2 5" id="KW-0812">Transmembrane</keyword>
<evidence type="ECO:0000256" key="3">
    <source>
        <dbReference type="ARBA" id="ARBA00022989"/>
    </source>
</evidence>
<comment type="subcellular location">
    <subcellularLocation>
        <location evidence="1">Membrane</location>
        <topology evidence="1">Multi-pass membrane protein</topology>
    </subcellularLocation>
</comment>
<dbReference type="InterPro" id="IPR051784">
    <property type="entry name" value="Nod_factor_ABC_transporter"/>
</dbReference>
<feature type="domain" description="ABC-2 type transporter transmembrane" evidence="6">
    <location>
        <begin position="26"/>
        <end position="208"/>
    </location>
</feature>
<dbReference type="Pfam" id="PF01061">
    <property type="entry name" value="ABC2_membrane"/>
    <property type="match status" value="1"/>
</dbReference>
<keyword evidence="4 5" id="KW-0472">Membrane</keyword>
<organism evidence="7 8">
    <name type="scientific">Spongiactinospora rosea</name>
    <dbReference type="NCBI Taxonomy" id="2248750"/>
    <lineage>
        <taxon>Bacteria</taxon>
        <taxon>Bacillati</taxon>
        <taxon>Actinomycetota</taxon>
        <taxon>Actinomycetes</taxon>
        <taxon>Streptosporangiales</taxon>
        <taxon>Streptosporangiaceae</taxon>
        <taxon>Spongiactinospora</taxon>
    </lineage>
</organism>
<comment type="caution">
    <text evidence="7">The sequence shown here is derived from an EMBL/GenBank/DDBJ whole genome shotgun (WGS) entry which is preliminary data.</text>
</comment>
<evidence type="ECO:0000256" key="2">
    <source>
        <dbReference type="ARBA" id="ARBA00022692"/>
    </source>
</evidence>
<keyword evidence="3 5" id="KW-1133">Transmembrane helix</keyword>
<evidence type="ECO:0000256" key="5">
    <source>
        <dbReference type="SAM" id="Phobius"/>
    </source>
</evidence>
<feature type="transmembrane region" description="Helical" evidence="5">
    <location>
        <begin position="162"/>
        <end position="185"/>
    </location>
</feature>
<dbReference type="PANTHER" id="PTHR43229:SF6">
    <property type="entry name" value="ABC-TYPE MULTIDRUG TRANSPORT SYSTEM, PERMEASE COMPONENT"/>
    <property type="match status" value="1"/>
</dbReference>
<accession>A0A366M090</accession>